<sequence length="55" mass="6067">MLSRHVLARVGGIRGVMTGPAVKLRHDFEGHPPPPVTQLNEHEISLRDTGKLCNQ</sequence>
<keyword evidence="2" id="KW-1185">Reference proteome</keyword>
<organism evidence="1 2">
    <name type="scientific">Strongylus vulgaris</name>
    <name type="common">Blood worm</name>
    <dbReference type="NCBI Taxonomy" id="40348"/>
    <lineage>
        <taxon>Eukaryota</taxon>
        <taxon>Metazoa</taxon>
        <taxon>Ecdysozoa</taxon>
        <taxon>Nematoda</taxon>
        <taxon>Chromadorea</taxon>
        <taxon>Rhabditida</taxon>
        <taxon>Rhabditina</taxon>
        <taxon>Rhabditomorpha</taxon>
        <taxon>Strongyloidea</taxon>
        <taxon>Strongylidae</taxon>
        <taxon>Strongylus</taxon>
    </lineage>
</organism>
<evidence type="ECO:0000313" key="2">
    <source>
        <dbReference type="Proteomes" id="UP000270094"/>
    </source>
</evidence>
<dbReference type="AlphaFoldDB" id="A0A3P7JJ42"/>
<dbReference type="Proteomes" id="UP000270094">
    <property type="component" value="Unassembled WGS sequence"/>
</dbReference>
<proteinExistence type="predicted"/>
<name>A0A3P7JJ42_STRVU</name>
<dbReference type="OrthoDB" id="5867195at2759"/>
<evidence type="ECO:0000313" key="1">
    <source>
        <dbReference type="EMBL" id="VDM85751.1"/>
    </source>
</evidence>
<dbReference type="EMBL" id="UYYB01144818">
    <property type="protein sequence ID" value="VDM85751.1"/>
    <property type="molecule type" value="Genomic_DNA"/>
</dbReference>
<reference evidence="1 2" key="1">
    <citation type="submission" date="2018-11" db="EMBL/GenBank/DDBJ databases">
        <authorList>
            <consortium name="Pathogen Informatics"/>
        </authorList>
    </citation>
    <scope>NUCLEOTIDE SEQUENCE [LARGE SCALE GENOMIC DNA]</scope>
</reference>
<protein>
    <submittedName>
        <fullName evidence="1">Uncharacterized protein</fullName>
    </submittedName>
</protein>
<gene>
    <name evidence="1" type="ORF">SVUK_LOCUS20749</name>
</gene>
<accession>A0A3P7JJ42</accession>